<dbReference type="Proteomes" id="UP001216638">
    <property type="component" value="Chromosome 1"/>
</dbReference>
<comment type="similarity">
    <text evidence="1">Belongs to the HTATSF1 family.</text>
</comment>
<dbReference type="AlphaFoldDB" id="A0AAF0DQC5"/>
<proteinExistence type="inferred from homology"/>
<evidence type="ECO:0000256" key="4">
    <source>
        <dbReference type="ARBA" id="ARBA00022884"/>
    </source>
</evidence>
<dbReference type="GO" id="GO:0005684">
    <property type="term" value="C:U2-type spliceosomal complex"/>
    <property type="evidence" value="ECO:0007669"/>
    <property type="project" value="TreeGrafter"/>
</dbReference>
<dbReference type="GO" id="GO:0003723">
    <property type="term" value="F:RNA binding"/>
    <property type="evidence" value="ECO:0007669"/>
    <property type="project" value="UniProtKB-UniRule"/>
</dbReference>
<protein>
    <recommendedName>
        <fullName evidence="8">RRM domain-containing protein</fullName>
    </recommendedName>
</protein>
<keyword evidence="3" id="KW-0677">Repeat</keyword>
<keyword evidence="5" id="KW-0508">mRNA splicing</keyword>
<evidence type="ECO:0000313" key="9">
    <source>
        <dbReference type="EMBL" id="WFC94003.1"/>
    </source>
</evidence>
<sequence>MSEPPAYLDPRDPAVHLDQHTQRYVWEGAEKDWEWHGRLPVGGERQTSGRWIEVISQEEINKQQEVYSVAGVDETVPAAPVIKRQQGKKRKEPEPAAPKKPKPNTAVFVSQLPLDAVVSEIAEVFSRYGVLLENEEGEPRIKLYHDNETGAFKGEALVVYFKPESVELAIQLLDDTYLRASKGVCTGPRMHVERAQFQNETSADTSEKKPRELSEAERKSLKKRMSKMNSKTNDWDSDSDSERPKAQATARTLILKKMFTLAELDEDATLLLDLKQDVREECESLGEVTNVVLWDREPEGVITVRFRDPAAAQRAYAKMDGRYFAGRQIVASLTDVRPKFRKTAHADDEDDENDERRRADAFGDWLDGQGEENK</sequence>
<dbReference type="PANTHER" id="PTHR15608">
    <property type="entry name" value="SPLICING FACTOR U2AF-ASSOCIATED PROTEIN 2"/>
    <property type="match status" value="1"/>
</dbReference>
<gene>
    <name evidence="9" type="ORF">MBRA1_000630</name>
</gene>
<keyword evidence="10" id="KW-1185">Reference proteome</keyword>
<dbReference type="InterPro" id="IPR034393">
    <property type="entry name" value="TatSF1-like"/>
</dbReference>
<dbReference type="PROSITE" id="PS50102">
    <property type="entry name" value="RRM"/>
    <property type="match status" value="2"/>
</dbReference>
<evidence type="ECO:0000256" key="6">
    <source>
        <dbReference type="PROSITE-ProRule" id="PRU00176"/>
    </source>
</evidence>
<evidence type="ECO:0000256" key="1">
    <source>
        <dbReference type="ARBA" id="ARBA00007747"/>
    </source>
</evidence>
<dbReference type="EMBL" id="CP119951">
    <property type="protein sequence ID" value="WFC94003.1"/>
    <property type="molecule type" value="Genomic_DNA"/>
</dbReference>
<reference evidence="9" key="1">
    <citation type="submission" date="2023-03" db="EMBL/GenBank/DDBJ databases">
        <title>Mating type loci evolution in Malassezia.</title>
        <authorList>
            <person name="Coelho M.A."/>
        </authorList>
    </citation>
    <scope>NUCLEOTIDE SEQUENCE</scope>
    <source>
        <strain evidence="9">CBS 14135</strain>
    </source>
</reference>
<feature type="region of interest" description="Disordered" evidence="7">
    <location>
        <begin position="193"/>
        <end position="244"/>
    </location>
</feature>
<keyword evidence="2" id="KW-0507">mRNA processing</keyword>
<feature type="compositionally biased region" description="Basic and acidic residues" evidence="7">
    <location>
        <begin position="205"/>
        <end position="219"/>
    </location>
</feature>
<evidence type="ECO:0000256" key="3">
    <source>
        <dbReference type="ARBA" id="ARBA00022737"/>
    </source>
</evidence>
<name>A0AAF0DQC5_9BASI</name>
<evidence type="ECO:0000259" key="8">
    <source>
        <dbReference type="PROSITE" id="PS50102"/>
    </source>
</evidence>
<dbReference type="Gene3D" id="3.30.70.330">
    <property type="match status" value="2"/>
</dbReference>
<dbReference type="GO" id="GO:0005686">
    <property type="term" value="C:U2 snRNP"/>
    <property type="evidence" value="ECO:0007669"/>
    <property type="project" value="TreeGrafter"/>
</dbReference>
<dbReference type="CDD" id="cd12285">
    <property type="entry name" value="RRM3_RBM39_like"/>
    <property type="match status" value="1"/>
</dbReference>
<dbReference type="Pfam" id="PF00076">
    <property type="entry name" value="RRM_1"/>
    <property type="match status" value="2"/>
</dbReference>
<dbReference type="InterPro" id="IPR000504">
    <property type="entry name" value="RRM_dom"/>
</dbReference>
<dbReference type="InterPro" id="IPR035979">
    <property type="entry name" value="RBD_domain_sf"/>
</dbReference>
<dbReference type="FunFam" id="3.30.70.330:FF:000105">
    <property type="entry name" value="HIV Tat-specific factor 1 homolog"/>
    <property type="match status" value="1"/>
</dbReference>
<dbReference type="SUPFAM" id="SSF54928">
    <property type="entry name" value="RNA-binding domain, RBD"/>
    <property type="match status" value="2"/>
</dbReference>
<feature type="region of interest" description="Disordered" evidence="7">
    <location>
        <begin position="340"/>
        <end position="374"/>
    </location>
</feature>
<feature type="domain" description="RRM" evidence="8">
    <location>
        <begin position="257"/>
        <end position="336"/>
    </location>
</feature>
<dbReference type="PANTHER" id="PTHR15608:SF0">
    <property type="entry name" value="HIV TAT-SPECIFIC FACTOR 1"/>
    <property type="match status" value="1"/>
</dbReference>
<dbReference type="GO" id="GO:0000398">
    <property type="term" value="P:mRNA splicing, via spliceosome"/>
    <property type="evidence" value="ECO:0007669"/>
    <property type="project" value="InterPro"/>
</dbReference>
<feature type="region of interest" description="Disordered" evidence="7">
    <location>
        <begin position="78"/>
        <end position="104"/>
    </location>
</feature>
<dbReference type="CDD" id="cd12281">
    <property type="entry name" value="RRM1_TatSF1_like"/>
    <property type="match status" value="1"/>
</dbReference>
<feature type="domain" description="RRM" evidence="8">
    <location>
        <begin position="105"/>
        <end position="197"/>
    </location>
</feature>
<evidence type="ECO:0000256" key="2">
    <source>
        <dbReference type="ARBA" id="ARBA00022664"/>
    </source>
</evidence>
<keyword evidence="4 6" id="KW-0694">RNA-binding</keyword>
<evidence type="ECO:0000256" key="7">
    <source>
        <dbReference type="SAM" id="MobiDB-lite"/>
    </source>
</evidence>
<accession>A0AAF0DQC5</accession>
<dbReference type="InterPro" id="IPR034392">
    <property type="entry name" value="TatSF1-like_RRM1"/>
</dbReference>
<organism evidence="9 10">
    <name type="scientific">Malassezia brasiliensis</name>
    <dbReference type="NCBI Taxonomy" id="1821822"/>
    <lineage>
        <taxon>Eukaryota</taxon>
        <taxon>Fungi</taxon>
        <taxon>Dikarya</taxon>
        <taxon>Basidiomycota</taxon>
        <taxon>Ustilaginomycotina</taxon>
        <taxon>Malasseziomycetes</taxon>
        <taxon>Malasseziales</taxon>
        <taxon>Malasseziaceae</taxon>
        <taxon>Malassezia</taxon>
    </lineage>
</organism>
<evidence type="ECO:0000313" key="10">
    <source>
        <dbReference type="Proteomes" id="UP001216638"/>
    </source>
</evidence>
<dbReference type="InterPro" id="IPR012677">
    <property type="entry name" value="Nucleotide-bd_a/b_plait_sf"/>
</dbReference>
<evidence type="ECO:0000256" key="5">
    <source>
        <dbReference type="ARBA" id="ARBA00023187"/>
    </source>
</evidence>
<dbReference type="SMART" id="SM00360">
    <property type="entry name" value="RRM"/>
    <property type="match status" value="2"/>
</dbReference>